<dbReference type="Gene3D" id="3.40.1190.10">
    <property type="entry name" value="Mur-like, catalytic domain"/>
    <property type="match status" value="1"/>
</dbReference>
<evidence type="ECO:0000256" key="8">
    <source>
        <dbReference type="ARBA" id="ARBA00023316"/>
    </source>
</evidence>
<keyword evidence="5" id="KW-0133">Cell shape</keyword>
<accession>A0A931HBM5</accession>
<evidence type="ECO:0000256" key="1">
    <source>
        <dbReference type="ARBA" id="ARBA00022598"/>
    </source>
</evidence>
<gene>
    <name evidence="13" type="ORF">I5E68_07550</name>
</gene>
<keyword evidence="6" id="KW-0573">Peptidoglycan synthesis</keyword>
<evidence type="ECO:0000256" key="9">
    <source>
        <dbReference type="SAM" id="MobiDB-lite"/>
    </source>
</evidence>
<dbReference type="GO" id="GO:0071555">
    <property type="term" value="P:cell wall organization"/>
    <property type="evidence" value="ECO:0007669"/>
    <property type="project" value="UniProtKB-KW"/>
</dbReference>
<evidence type="ECO:0000313" key="13">
    <source>
        <dbReference type="EMBL" id="MBH0112804.1"/>
    </source>
</evidence>
<evidence type="ECO:0000256" key="4">
    <source>
        <dbReference type="ARBA" id="ARBA00022840"/>
    </source>
</evidence>
<sequence length="488" mass="51342">MTQSHEPALSDIAPAPASAPAAPDLTGHPWFFCGIGGSGMLPLALILRGLGAEIAGSDRGRDQGRTPEKFAWLEELGLTLHPQDGSGIVSAEQTLVASAAVEDTVPEVVRANELGCARMSRAQLLAALFNAAPFGIAVGGTSGKSTVTGMIGWIMTQAGRDPTIMNGAVMKNFVSEDAPFASARVGQGEDFVSEVDESDGSIALYRPRVSVLLNVSLDHKSLEELRKLFGDFLAAAETAAVNLDDAESAALAHCAKYAVTFGITNEHVRLRGSDIAEGPTSLSATVRDRLEGTSHALTLKVPGRHNLYNALAAIAACLAAGVPVARSVEALASFTGLARRFDVVGTSSAGITVIDDFGHNPDKVSATLSTLKAHPGRVIAFFQPHGYGPLRQMGHELARVMARKLTGEDISILCDPVYFGGTVDRSQGSERIVQMIREAGSQAEHVPLREDCAARIAEIARPGDRIVVMGARDDTLSHFAADLLARLP</sequence>
<dbReference type="SUPFAM" id="SSF53623">
    <property type="entry name" value="MurD-like peptide ligases, catalytic domain"/>
    <property type="match status" value="1"/>
</dbReference>
<dbReference type="Gene3D" id="3.90.190.20">
    <property type="entry name" value="Mur ligase, C-terminal domain"/>
    <property type="match status" value="1"/>
</dbReference>
<name>A0A931HBM5_9SPHN</name>
<evidence type="ECO:0000256" key="3">
    <source>
        <dbReference type="ARBA" id="ARBA00022741"/>
    </source>
</evidence>
<evidence type="ECO:0000256" key="5">
    <source>
        <dbReference type="ARBA" id="ARBA00022960"/>
    </source>
</evidence>
<evidence type="ECO:0000259" key="11">
    <source>
        <dbReference type="Pfam" id="PF02875"/>
    </source>
</evidence>
<comment type="caution">
    <text evidence="13">The sequence shown here is derived from an EMBL/GenBank/DDBJ whole genome shotgun (WGS) entry which is preliminary data.</text>
</comment>
<dbReference type="SUPFAM" id="SSF51984">
    <property type="entry name" value="MurCD N-terminal domain"/>
    <property type="match status" value="1"/>
</dbReference>
<dbReference type="PANTHER" id="PTHR43445">
    <property type="entry name" value="UDP-N-ACETYLMURAMATE--L-ALANINE LIGASE-RELATED"/>
    <property type="match status" value="1"/>
</dbReference>
<dbReference type="Gene3D" id="3.40.50.720">
    <property type="entry name" value="NAD(P)-binding Rossmann-like Domain"/>
    <property type="match status" value="1"/>
</dbReference>
<dbReference type="Pfam" id="PF01225">
    <property type="entry name" value="Mur_ligase"/>
    <property type="match status" value="1"/>
</dbReference>
<keyword evidence="8" id="KW-0961">Cell wall biogenesis/degradation</keyword>
<dbReference type="InterPro" id="IPR000713">
    <property type="entry name" value="Mur_ligase_N"/>
</dbReference>
<keyword evidence="7" id="KW-0131">Cell cycle</keyword>
<feature type="compositionally biased region" description="Low complexity" evidence="9">
    <location>
        <begin position="7"/>
        <end position="20"/>
    </location>
</feature>
<keyword evidence="2" id="KW-0132">Cell division</keyword>
<evidence type="ECO:0000256" key="6">
    <source>
        <dbReference type="ARBA" id="ARBA00022984"/>
    </source>
</evidence>
<dbReference type="InterPro" id="IPR036565">
    <property type="entry name" value="Mur-like_cat_sf"/>
</dbReference>
<evidence type="ECO:0000256" key="7">
    <source>
        <dbReference type="ARBA" id="ARBA00023306"/>
    </source>
</evidence>
<feature type="region of interest" description="Disordered" evidence="9">
    <location>
        <begin position="1"/>
        <end position="20"/>
    </location>
</feature>
<protein>
    <submittedName>
        <fullName evidence="13">UDP-N-acetylmuramate--alanine ligase</fullName>
    </submittedName>
</protein>
<dbReference type="InterPro" id="IPR004101">
    <property type="entry name" value="Mur_ligase_C"/>
</dbReference>
<dbReference type="EMBL" id="JADZGI010000001">
    <property type="protein sequence ID" value="MBH0112804.1"/>
    <property type="molecule type" value="Genomic_DNA"/>
</dbReference>
<dbReference type="GO" id="GO:0051301">
    <property type="term" value="P:cell division"/>
    <property type="evidence" value="ECO:0007669"/>
    <property type="project" value="UniProtKB-KW"/>
</dbReference>
<keyword evidence="3" id="KW-0547">Nucleotide-binding</keyword>
<keyword evidence="14" id="KW-1185">Reference proteome</keyword>
<dbReference type="GO" id="GO:0008360">
    <property type="term" value="P:regulation of cell shape"/>
    <property type="evidence" value="ECO:0007669"/>
    <property type="project" value="UniProtKB-KW"/>
</dbReference>
<dbReference type="GO" id="GO:0005524">
    <property type="term" value="F:ATP binding"/>
    <property type="evidence" value="ECO:0007669"/>
    <property type="project" value="UniProtKB-KW"/>
</dbReference>
<dbReference type="PANTHER" id="PTHR43445:SF3">
    <property type="entry name" value="UDP-N-ACETYLMURAMATE--L-ALANINE LIGASE"/>
    <property type="match status" value="1"/>
</dbReference>
<dbReference type="Pfam" id="PF08245">
    <property type="entry name" value="Mur_ligase_M"/>
    <property type="match status" value="1"/>
</dbReference>
<dbReference type="InterPro" id="IPR036615">
    <property type="entry name" value="Mur_ligase_C_dom_sf"/>
</dbReference>
<reference evidence="13" key="1">
    <citation type="submission" date="2020-11" db="EMBL/GenBank/DDBJ databases">
        <title>Novosphingobium aureum sp. nov., a marine bacterium isolated from sediment of a salt flat.</title>
        <authorList>
            <person name="Yoo Y."/>
            <person name="Kim J.-J."/>
        </authorList>
    </citation>
    <scope>NUCLEOTIDE SEQUENCE</scope>
    <source>
        <strain evidence="13">YJ-S2-02</strain>
    </source>
</reference>
<dbReference type="AlphaFoldDB" id="A0A931HBM5"/>
<evidence type="ECO:0000313" key="14">
    <source>
        <dbReference type="Proteomes" id="UP000617634"/>
    </source>
</evidence>
<dbReference type="Pfam" id="PF02875">
    <property type="entry name" value="Mur_ligase_C"/>
    <property type="match status" value="1"/>
</dbReference>
<dbReference type="GO" id="GO:0016881">
    <property type="term" value="F:acid-amino acid ligase activity"/>
    <property type="evidence" value="ECO:0007669"/>
    <property type="project" value="InterPro"/>
</dbReference>
<feature type="domain" description="Mur ligase C-terminal" evidence="11">
    <location>
        <begin position="339"/>
        <end position="472"/>
    </location>
</feature>
<proteinExistence type="predicted"/>
<evidence type="ECO:0000259" key="10">
    <source>
        <dbReference type="Pfam" id="PF01225"/>
    </source>
</evidence>
<keyword evidence="4" id="KW-0067">ATP-binding</keyword>
<dbReference type="InterPro" id="IPR013221">
    <property type="entry name" value="Mur_ligase_cen"/>
</dbReference>
<feature type="domain" description="Mur ligase N-terminal catalytic" evidence="10">
    <location>
        <begin position="32"/>
        <end position="131"/>
    </location>
</feature>
<feature type="domain" description="Mur ligase central" evidence="12">
    <location>
        <begin position="138"/>
        <end position="317"/>
    </location>
</feature>
<dbReference type="GO" id="GO:0009252">
    <property type="term" value="P:peptidoglycan biosynthetic process"/>
    <property type="evidence" value="ECO:0007669"/>
    <property type="project" value="UniProtKB-KW"/>
</dbReference>
<evidence type="ECO:0000256" key="2">
    <source>
        <dbReference type="ARBA" id="ARBA00022618"/>
    </source>
</evidence>
<dbReference type="Proteomes" id="UP000617634">
    <property type="component" value="Unassembled WGS sequence"/>
</dbReference>
<keyword evidence="1 13" id="KW-0436">Ligase</keyword>
<dbReference type="SUPFAM" id="SSF53244">
    <property type="entry name" value="MurD-like peptide ligases, peptide-binding domain"/>
    <property type="match status" value="1"/>
</dbReference>
<evidence type="ECO:0000259" key="12">
    <source>
        <dbReference type="Pfam" id="PF08245"/>
    </source>
</evidence>
<organism evidence="13 14">
    <name type="scientific">Novosphingobium aureum</name>
    <dbReference type="NCBI Taxonomy" id="2792964"/>
    <lineage>
        <taxon>Bacteria</taxon>
        <taxon>Pseudomonadati</taxon>
        <taxon>Pseudomonadota</taxon>
        <taxon>Alphaproteobacteria</taxon>
        <taxon>Sphingomonadales</taxon>
        <taxon>Sphingomonadaceae</taxon>
        <taxon>Novosphingobium</taxon>
    </lineage>
</organism>
<dbReference type="InterPro" id="IPR050061">
    <property type="entry name" value="MurCDEF_pg_biosynth"/>
</dbReference>
<dbReference type="RefSeq" id="WP_197162582.1">
    <property type="nucleotide sequence ID" value="NZ_JADZGI010000001.1"/>
</dbReference>